<dbReference type="SUPFAM" id="SSF101898">
    <property type="entry name" value="NHL repeat"/>
    <property type="match status" value="1"/>
</dbReference>
<protein>
    <recommendedName>
        <fullName evidence="3">F-box domain-containing protein</fullName>
    </recommendedName>
</protein>
<evidence type="ECO:0000313" key="1">
    <source>
        <dbReference type="EMBL" id="KAL0840586.1"/>
    </source>
</evidence>
<evidence type="ECO:0000313" key="2">
    <source>
        <dbReference type="Proteomes" id="UP001549921"/>
    </source>
</evidence>
<dbReference type="CDD" id="cd09917">
    <property type="entry name" value="F-box_SF"/>
    <property type="match status" value="1"/>
</dbReference>
<evidence type="ECO:0008006" key="3">
    <source>
        <dbReference type="Google" id="ProtNLM"/>
    </source>
</evidence>
<organism evidence="1 2">
    <name type="scientific">Loxostege sticticalis</name>
    <name type="common">Beet webworm moth</name>
    <dbReference type="NCBI Taxonomy" id="481309"/>
    <lineage>
        <taxon>Eukaryota</taxon>
        <taxon>Metazoa</taxon>
        <taxon>Ecdysozoa</taxon>
        <taxon>Arthropoda</taxon>
        <taxon>Hexapoda</taxon>
        <taxon>Insecta</taxon>
        <taxon>Pterygota</taxon>
        <taxon>Neoptera</taxon>
        <taxon>Endopterygota</taxon>
        <taxon>Lepidoptera</taxon>
        <taxon>Glossata</taxon>
        <taxon>Ditrysia</taxon>
        <taxon>Pyraloidea</taxon>
        <taxon>Crambidae</taxon>
        <taxon>Pyraustinae</taxon>
        <taxon>Loxostege</taxon>
    </lineage>
</organism>
<proteinExistence type="predicted"/>
<reference evidence="1 2" key="1">
    <citation type="submission" date="2024-06" db="EMBL/GenBank/DDBJ databases">
        <title>A chromosome-level genome assembly of beet webworm, Loxostege sticticalis.</title>
        <authorList>
            <person name="Zhang Y."/>
        </authorList>
    </citation>
    <scope>NUCLEOTIDE SEQUENCE [LARGE SCALE GENOMIC DNA]</scope>
    <source>
        <strain evidence="1">AQ028</strain>
        <tissue evidence="1">Male pupae</tissue>
    </source>
</reference>
<dbReference type="Proteomes" id="UP001549921">
    <property type="component" value="Unassembled WGS sequence"/>
</dbReference>
<dbReference type="Gene3D" id="1.20.1280.50">
    <property type="match status" value="1"/>
</dbReference>
<dbReference type="AlphaFoldDB" id="A0ABD0TCW8"/>
<sequence>MELKDIIAMQSDLLKTRNRKKSSNYAWNDCPPELLLMILDHYDARTNVQTLLNCLAVNRRWWNVVSSLVENRIGHEEFLTLALSDGGASFRKRAKLPSISDLLLNLCLWKDIHYTQITGNHIYDLTEVLNVNVYKDKIIVVTNRDVKYYNLNSHKLIKTLPIRCSNFDENEFMYLKVEDTRFDMDHIILEEMILYGKLTDRSELDDRFKFTSKIKFFRIYDNCCYYTTWAFTIFVAKWANNGWTSQLVGRYFGYGVITDVIVHNEDIVALLNWGGMLVADVGNSKLKLISRKKTSVIFELPAYASKSILYERYGAVATVPSTYPLHLSYNGVYWILECPDLMCSLKHGNMLILGYKNGKVEIYNPDTFSNKIRRLKPEVTITVQSLAPFDYELFDTSVRHLEVAEVKGGHVLIIVTSIYVHQVTLDHRL</sequence>
<dbReference type="EMBL" id="JBEDNZ010000007">
    <property type="protein sequence ID" value="KAL0840586.1"/>
    <property type="molecule type" value="Genomic_DNA"/>
</dbReference>
<dbReference type="InterPro" id="IPR036047">
    <property type="entry name" value="F-box-like_dom_sf"/>
</dbReference>
<accession>A0ABD0TCW8</accession>
<dbReference type="SUPFAM" id="SSF81383">
    <property type="entry name" value="F-box domain"/>
    <property type="match status" value="1"/>
</dbReference>
<gene>
    <name evidence="1" type="ORF">ABMA28_015792</name>
</gene>
<comment type="caution">
    <text evidence="1">The sequence shown here is derived from an EMBL/GenBank/DDBJ whole genome shotgun (WGS) entry which is preliminary data.</text>
</comment>
<name>A0ABD0TCW8_LOXSC</name>